<dbReference type="HOGENOM" id="CLU_125591_0_0_1"/>
<gene>
    <name evidence="1" type="ORF">M404DRAFT_31580</name>
</gene>
<reference evidence="1 2" key="1">
    <citation type="submission" date="2014-04" db="EMBL/GenBank/DDBJ databases">
        <authorList>
            <consortium name="DOE Joint Genome Institute"/>
            <person name="Kuo A."/>
            <person name="Kohler A."/>
            <person name="Costa M.D."/>
            <person name="Nagy L.G."/>
            <person name="Floudas D."/>
            <person name="Copeland A."/>
            <person name="Barry K.W."/>
            <person name="Cichocki N."/>
            <person name="Veneault-Fourrey C."/>
            <person name="LaButti K."/>
            <person name="Lindquist E.A."/>
            <person name="Lipzen A."/>
            <person name="Lundell T."/>
            <person name="Morin E."/>
            <person name="Murat C."/>
            <person name="Sun H."/>
            <person name="Tunlid A."/>
            <person name="Henrissat B."/>
            <person name="Grigoriev I.V."/>
            <person name="Hibbett D.S."/>
            <person name="Martin F."/>
            <person name="Nordberg H.P."/>
            <person name="Cantor M.N."/>
            <person name="Hua S.X."/>
        </authorList>
    </citation>
    <scope>NUCLEOTIDE SEQUENCE [LARGE SCALE GENOMIC DNA]</scope>
    <source>
        <strain evidence="1 2">Marx 270</strain>
    </source>
</reference>
<name>A0A0C3JKW8_PISTI</name>
<evidence type="ECO:0000313" key="1">
    <source>
        <dbReference type="EMBL" id="KIN98216.1"/>
    </source>
</evidence>
<organism evidence="1 2">
    <name type="scientific">Pisolithus tinctorius Marx 270</name>
    <dbReference type="NCBI Taxonomy" id="870435"/>
    <lineage>
        <taxon>Eukaryota</taxon>
        <taxon>Fungi</taxon>
        <taxon>Dikarya</taxon>
        <taxon>Basidiomycota</taxon>
        <taxon>Agaricomycotina</taxon>
        <taxon>Agaricomycetes</taxon>
        <taxon>Agaricomycetidae</taxon>
        <taxon>Boletales</taxon>
        <taxon>Sclerodermatineae</taxon>
        <taxon>Pisolithaceae</taxon>
        <taxon>Pisolithus</taxon>
    </lineage>
</organism>
<sequence>MSFNLAHVAELHLAESFDEQHIHKWRKSFVSGIVKFMDALHVPNCGSWVEAYPTSISFTMQPPSLHYHIPMSVIAHTWSDFPAWPCIPEEGSYEPFHYLPIHVQFHGHFVDFAPKLSWSSTPNAIAHINGCDLPSIQYEDFALYTVPASSITHTTYIHIVTHAHPYYDSNIFHGLIPPLHLWNEFLEYHFQGAWIDTAVAVHHGQ</sequence>
<proteinExistence type="predicted"/>
<evidence type="ECO:0000313" key="2">
    <source>
        <dbReference type="Proteomes" id="UP000054217"/>
    </source>
</evidence>
<dbReference type="Proteomes" id="UP000054217">
    <property type="component" value="Unassembled WGS sequence"/>
</dbReference>
<protein>
    <submittedName>
        <fullName evidence="1">Uncharacterized protein</fullName>
    </submittedName>
</protein>
<keyword evidence="2" id="KW-1185">Reference proteome</keyword>
<accession>A0A0C3JKW8</accession>
<dbReference type="InParanoid" id="A0A0C3JKW8"/>
<dbReference type="AlphaFoldDB" id="A0A0C3JKW8"/>
<reference evidence="2" key="2">
    <citation type="submission" date="2015-01" db="EMBL/GenBank/DDBJ databases">
        <title>Evolutionary Origins and Diversification of the Mycorrhizal Mutualists.</title>
        <authorList>
            <consortium name="DOE Joint Genome Institute"/>
            <consortium name="Mycorrhizal Genomics Consortium"/>
            <person name="Kohler A."/>
            <person name="Kuo A."/>
            <person name="Nagy L.G."/>
            <person name="Floudas D."/>
            <person name="Copeland A."/>
            <person name="Barry K.W."/>
            <person name="Cichocki N."/>
            <person name="Veneault-Fourrey C."/>
            <person name="LaButti K."/>
            <person name="Lindquist E.A."/>
            <person name="Lipzen A."/>
            <person name="Lundell T."/>
            <person name="Morin E."/>
            <person name="Murat C."/>
            <person name="Riley R."/>
            <person name="Ohm R."/>
            <person name="Sun H."/>
            <person name="Tunlid A."/>
            <person name="Henrissat B."/>
            <person name="Grigoriev I.V."/>
            <person name="Hibbett D.S."/>
            <person name="Martin F."/>
        </authorList>
    </citation>
    <scope>NUCLEOTIDE SEQUENCE [LARGE SCALE GENOMIC DNA]</scope>
    <source>
        <strain evidence="2">Marx 270</strain>
    </source>
</reference>
<dbReference type="EMBL" id="KN832018">
    <property type="protein sequence ID" value="KIN98216.1"/>
    <property type="molecule type" value="Genomic_DNA"/>
</dbReference>